<feature type="region of interest" description="Disordered" evidence="1">
    <location>
        <begin position="112"/>
        <end position="140"/>
    </location>
</feature>
<dbReference type="HOGENOM" id="CLU_1690016_0_0_1"/>
<accession>A0A0D3KPG0</accession>
<name>A0A0D3KPG0_EMIH1</name>
<protein>
    <submittedName>
        <fullName evidence="2">Uncharacterized protein</fullName>
    </submittedName>
</protein>
<evidence type="ECO:0000313" key="2">
    <source>
        <dbReference type="EnsemblProtists" id="EOD37645"/>
    </source>
</evidence>
<keyword evidence="3" id="KW-1185">Reference proteome</keyword>
<organism evidence="2 3">
    <name type="scientific">Emiliania huxleyi (strain CCMP1516)</name>
    <dbReference type="NCBI Taxonomy" id="280463"/>
    <lineage>
        <taxon>Eukaryota</taxon>
        <taxon>Haptista</taxon>
        <taxon>Haptophyta</taxon>
        <taxon>Prymnesiophyceae</taxon>
        <taxon>Isochrysidales</taxon>
        <taxon>Noelaerhabdaceae</taxon>
        <taxon>Emiliania</taxon>
    </lineage>
</organism>
<dbReference type="KEGG" id="ehx:EMIHUDRAFT_225213"/>
<evidence type="ECO:0000256" key="1">
    <source>
        <dbReference type="SAM" id="MobiDB-lite"/>
    </source>
</evidence>
<evidence type="ECO:0000313" key="3">
    <source>
        <dbReference type="Proteomes" id="UP000013827"/>
    </source>
</evidence>
<reference evidence="3" key="1">
    <citation type="journal article" date="2013" name="Nature">
        <title>Pan genome of the phytoplankton Emiliania underpins its global distribution.</title>
        <authorList>
            <person name="Read B.A."/>
            <person name="Kegel J."/>
            <person name="Klute M.J."/>
            <person name="Kuo A."/>
            <person name="Lefebvre S.C."/>
            <person name="Maumus F."/>
            <person name="Mayer C."/>
            <person name="Miller J."/>
            <person name="Monier A."/>
            <person name="Salamov A."/>
            <person name="Young J."/>
            <person name="Aguilar M."/>
            <person name="Claverie J.M."/>
            <person name="Frickenhaus S."/>
            <person name="Gonzalez K."/>
            <person name="Herman E.K."/>
            <person name="Lin Y.C."/>
            <person name="Napier J."/>
            <person name="Ogata H."/>
            <person name="Sarno A.F."/>
            <person name="Shmutz J."/>
            <person name="Schroeder D."/>
            <person name="de Vargas C."/>
            <person name="Verret F."/>
            <person name="von Dassow P."/>
            <person name="Valentin K."/>
            <person name="Van de Peer Y."/>
            <person name="Wheeler G."/>
            <person name="Dacks J.B."/>
            <person name="Delwiche C.F."/>
            <person name="Dyhrman S.T."/>
            <person name="Glockner G."/>
            <person name="John U."/>
            <person name="Richards T."/>
            <person name="Worden A.Z."/>
            <person name="Zhang X."/>
            <person name="Grigoriev I.V."/>
            <person name="Allen A.E."/>
            <person name="Bidle K."/>
            <person name="Borodovsky M."/>
            <person name="Bowler C."/>
            <person name="Brownlee C."/>
            <person name="Cock J.M."/>
            <person name="Elias M."/>
            <person name="Gladyshev V.N."/>
            <person name="Groth M."/>
            <person name="Guda C."/>
            <person name="Hadaegh A."/>
            <person name="Iglesias-Rodriguez M.D."/>
            <person name="Jenkins J."/>
            <person name="Jones B.M."/>
            <person name="Lawson T."/>
            <person name="Leese F."/>
            <person name="Lindquist E."/>
            <person name="Lobanov A."/>
            <person name="Lomsadze A."/>
            <person name="Malik S.B."/>
            <person name="Marsh M.E."/>
            <person name="Mackinder L."/>
            <person name="Mock T."/>
            <person name="Mueller-Roeber B."/>
            <person name="Pagarete A."/>
            <person name="Parker M."/>
            <person name="Probert I."/>
            <person name="Quesneville H."/>
            <person name="Raines C."/>
            <person name="Rensing S.A."/>
            <person name="Riano-Pachon D.M."/>
            <person name="Richier S."/>
            <person name="Rokitta S."/>
            <person name="Shiraiwa Y."/>
            <person name="Soanes D.M."/>
            <person name="van der Giezen M."/>
            <person name="Wahlund T.M."/>
            <person name="Williams B."/>
            <person name="Wilson W."/>
            <person name="Wolfe G."/>
            <person name="Wurch L.L."/>
        </authorList>
    </citation>
    <scope>NUCLEOTIDE SEQUENCE</scope>
</reference>
<sequence length="156" mass="17070">MAPKKPSSTQNATLQSMGMDVIKQYPGPLSLTVSRAVKLAIKSRLPGKHSVFPHLTGAEQNASYTGTAVEFTERHTFVRHGKAWGAAHTRPGIRFICDSDAIAPMLPLRLRHPRARPARRPPATPPTHPPPTRSVASTCRCSSAPVFSRTRHTLHE</sequence>
<dbReference type="EnsemblProtists" id="EOD37645">
    <property type="protein sequence ID" value="EOD37645"/>
    <property type="gene ID" value="EMIHUDRAFT_225213"/>
</dbReference>
<reference evidence="2" key="2">
    <citation type="submission" date="2024-10" db="UniProtKB">
        <authorList>
            <consortium name="EnsemblProtists"/>
        </authorList>
    </citation>
    <scope>IDENTIFICATION</scope>
</reference>
<feature type="compositionally biased region" description="Pro residues" evidence="1">
    <location>
        <begin position="120"/>
        <end position="132"/>
    </location>
</feature>
<dbReference type="AlphaFoldDB" id="A0A0D3KPG0"/>
<dbReference type="RefSeq" id="XP_005790074.1">
    <property type="nucleotide sequence ID" value="XM_005790017.1"/>
</dbReference>
<dbReference type="Proteomes" id="UP000013827">
    <property type="component" value="Unassembled WGS sequence"/>
</dbReference>
<proteinExistence type="predicted"/>
<dbReference type="PaxDb" id="2903-EOD37645"/>
<dbReference type="GeneID" id="17282914"/>